<keyword evidence="1" id="KW-0809">Transit peptide</keyword>
<sequence length="298" mass="34915">MWAHADLRGRQRKKLSEWQKEWQLQPQHTPEADAPPKPLQQQQAEDEERMADEMLIMEKKEKNENVKNEAEEVEDEMAPQPRKKKLLVLDLDKTLICTSDEVCFVFEIVMINGRLCNGSVKPRPFLEEFLECCSKYYEILMFTSAGASYVERVLNLVDKKSYLSRRIYRNMDDRSIYKKDISNLGWSLNDIILIDDSSNVCKFFPKNSIKIGRYTGADDDIALLQVLPVLLTTLAGADNVRHILDSSKPFSWICEQVDFDSDEQEQFCVYLFKKWKIKERKKKKERTGGRYGKYFVND</sequence>
<comment type="subcellular location">
    <subcellularLocation>
        <location evidence="1">Mitochondrion inner membrane</location>
        <topology evidence="1">Single-pass membrane protein</topology>
    </subcellularLocation>
</comment>
<keyword evidence="1" id="KW-0653">Protein transport</keyword>
<feature type="region of interest" description="Disordered" evidence="2">
    <location>
        <begin position="58"/>
        <end position="77"/>
    </location>
</feature>
<evidence type="ECO:0000313" key="4">
    <source>
        <dbReference type="EMBL" id="ETO11240.1"/>
    </source>
</evidence>
<evidence type="ECO:0000256" key="1">
    <source>
        <dbReference type="RuleBase" id="RU365079"/>
    </source>
</evidence>
<dbReference type="AlphaFoldDB" id="X6MDX4"/>
<dbReference type="Gene3D" id="3.40.50.1000">
    <property type="entry name" value="HAD superfamily/HAD-like"/>
    <property type="match status" value="1"/>
</dbReference>
<feature type="compositionally biased region" description="Basic and acidic residues" evidence="2">
    <location>
        <begin position="58"/>
        <end position="70"/>
    </location>
</feature>
<proteinExistence type="inferred from homology"/>
<dbReference type="EMBL" id="ASPP01022620">
    <property type="protein sequence ID" value="ETO11240.1"/>
    <property type="molecule type" value="Genomic_DNA"/>
</dbReference>
<keyword evidence="1" id="KW-0811">Translocation</keyword>
<name>X6MDX4_RETFI</name>
<dbReference type="InterPro" id="IPR036412">
    <property type="entry name" value="HAD-like_sf"/>
</dbReference>
<dbReference type="InterPro" id="IPR023214">
    <property type="entry name" value="HAD_sf"/>
</dbReference>
<dbReference type="GO" id="GO:0015031">
    <property type="term" value="P:protein transport"/>
    <property type="evidence" value="ECO:0007669"/>
    <property type="project" value="UniProtKB-KW"/>
</dbReference>
<feature type="compositionally biased region" description="Basic and acidic residues" evidence="2">
    <location>
        <begin position="1"/>
        <end position="20"/>
    </location>
</feature>
<evidence type="ECO:0000259" key="3">
    <source>
        <dbReference type="PROSITE" id="PS50969"/>
    </source>
</evidence>
<comment type="subunit">
    <text evidence="1">Component of the TIM23 complex.</text>
</comment>
<organism evidence="4 5">
    <name type="scientific">Reticulomyxa filosa</name>
    <dbReference type="NCBI Taxonomy" id="46433"/>
    <lineage>
        <taxon>Eukaryota</taxon>
        <taxon>Sar</taxon>
        <taxon>Rhizaria</taxon>
        <taxon>Retaria</taxon>
        <taxon>Foraminifera</taxon>
        <taxon>Monothalamids</taxon>
        <taxon>Reticulomyxidae</taxon>
        <taxon>Reticulomyxa</taxon>
    </lineage>
</organism>
<protein>
    <recommendedName>
        <fullName evidence="1">Mitochondrial import inner membrane translocase subunit TIM50</fullName>
    </recommendedName>
</protein>
<dbReference type="Pfam" id="PF03031">
    <property type="entry name" value="NIF"/>
    <property type="match status" value="1"/>
</dbReference>
<comment type="function">
    <text evidence="1">Essential component of the TIM23 complex, a complex that mediates the translocation of transit peptide-containing proteins across the mitochondrial inner membrane.</text>
</comment>
<keyword evidence="1" id="KW-0813">Transport</keyword>
<evidence type="ECO:0000313" key="5">
    <source>
        <dbReference type="Proteomes" id="UP000023152"/>
    </source>
</evidence>
<accession>X6MDX4</accession>
<dbReference type="OrthoDB" id="277011at2759"/>
<comment type="caution">
    <text evidence="4">The sequence shown here is derived from an EMBL/GenBank/DDBJ whole genome shotgun (WGS) entry which is preliminary data.</text>
</comment>
<dbReference type="CDD" id="cd07521">
    <property type="entry name" value="HAD_FCP1-like"/>
    <property type="match status" value="1"/>
</dbReference>
<comment type="similarity">
    <text evidence="1">Belongs to the TIM50 family.</text>
</comment>
<dbReference type="Proteomes" id="UP000023152">
    <property type="component" value="Unassembled WGS sequence"/>
</dbReference>
<dbReference type="InterPro" id="IPR004274">
    <property type="entry name" value="FCP1_dom"/>
</dbReference>
<dbReference type="GO" id="GO:0005744">
    <property type="term" value="C:TIM23 mitochondrial import inner membrane translocase complex"/>
    <property type="evidence" value="ECO:0007669"/>
    <property type="project" value="UniProtKB-UniRule"/>
</dbReference>
<dbReference type="SMART" id="SM00577">
    <property type="entry name" value="CPDc"/>
    <property type="match status" value="1"/>
</dbReference>
<gene>
    <name evidence="4" type="ORF">RFI_26136</name>
</gene>
<reference evidence="4 5" key="1">
    <citation type="journal article" date="2013" name="Curr. Biol.">
        <title>The Genome of the Foraminiferan Reticulomyxa filosa.</title>
        <authorList>
            <person name="Glockner G."/>
            <person name="Hulsmann N."/>
            <person name="Schleicher M."/>
            <person name="Noegel A.A."/>
            <person name="Eichinger L."/>
            <person name="Gallinger C."/>
            <person name="Pawlowski J."/>
            <person name="Sierra R."/>
            <person name="Euteneuer U."/>
            <person name="Pillet L."/>
            <person name="Moustafa A."/>
            <person name="Platzer M."/>
            <person name="Groth M."/>
            <person name="Szafranski K."/>
            <person name="Schliwa M."/>
        </authorList>
    </citation>
    <scope>NUCLEOTIDE SEQUENCE [LARGE SCALE GENOMIC DNA]</scope>
</reference>
<keyword evidence="5" id="KW-1185">Reference proteome</keyword>
<keyword evidence="1" id="KW-0496">Mitochondrion</keyword>
<dbReference type="PANTHER" id="PTHR12210">
    <property type="entry name" value="DULLARD PROTEIN PHOSPHATASE"/>
    <property type="match status" value="1"/>
</dbReference>
<dbReference type="InterPro" id="IPR050365">
    <property type="entry name" value="TIM50"/>
</dbReference>
<feature type="domain" description="FCP1 homology" evidence="3">
    <location>
        <begin position="80"/>
        <end position="233"/>
    </location>
</feature>
<evidence type="ECO:0000256" key="2">
    <source>
        <dbReference type="SAM" id="MobiDB-lite"/>
    </source>
</evidence>
<dbReference type="PROSITE" id="PS50969">
    <property type="entry name" value="FCP1"/>
    <property type="match status" value="1"/>
</dbReference>
<feature type="region of interest" description="Disordered" evidence="2">
    <location>
        <begin position="1"/>
        <end position="51"/>
    </location>
</feature>
<dbReference type="SUPFAM" id="SSF56784">
    <property type="entry name" value="HAD-like"/>
    <property type="match status" value="1"/>
</dbReference>